<name>A0ABW3ZPB0_9RHOB</name>
<gene>
    <name evidence="1" type="ORF">ACFQ4E_20645</name>
</gene>
<accession>A0ABW3ZPB0</accession>
<sequence length="116" mass="12731">MDDFFPLDMRKERVSQGQRPGSFRALVIRIAGPAPAFTASGIESSGTCPVAHRPRLYVKVECCLEADLQFACKHRLLLFSEVGRFEKAPAGPSVGPLRAIFSFKFGCEDGAHFPCL</sequence>
<evidence type="ECO:0008006" key="3">
    <source>
        <dbReference type="Google" id="ProtNLM"/>
    </source>
</evidence>
<protein>
    <recommendedName>
        <fullName evidence="3">SWIM-type domain-containing protein</fullName>
    </recommendedName>
</protein>
<keyword evidence="2" id="KW-1185">Reference proteome</keyword>
<organism evidence="1 2">
    <name type="scientific">Litorisediminicola beolgyonensis</name>
    <dbReference type="NCBI Taxonomy" id="1173614"/>
    <lineage>
        <taxon>Bacteria</taxon>
        <taxon>Pseudomonadati</taxon>
        <taxon>Pseudomonadota</taxon>
        <taxon>Alphaproteobacteria</taxon>
        <taxon>Rhodobacterales</taxon>
        <taxon>Paracoccaceae</taxon>
        <taxon>Litorisediminicola</taxon>
    </lineage>
</organism>
<dbReference type="Proteomes" id="UP001597135">
    <property type="component" value="Unassembled WGS sequence"/>
</dbReference>
<comment type="caution">
    <text evidence="1">The sequence shown here is derived from an EMBL/GenBank/DDBJ whole genome shotgun (WGS) entry which is preliminary data.</text>
</comment>
<reference evidence="2" key="1">
    <citation type="journal article" date="2019" name="Int. J. Syst. Evol. Microbiol.">
        <title>The Global Catalogue of Microorganisms (GCM) 10K type strain sequencing project: providing services to taxonomists for standard genome sequencing and annotation.</title>
        <authorList>
            <consortium name="The Broad Institute Genomics Platform"/>
            <consortium name="The Broad Institute Genome Sequencing Center for Infectious Disease"/>
            <person name="Wu L."/>
            <person name="Ma J."/>
        </authorList>
    </citation>
    <scope>NUCLEOTIDE SEQUENCE [LARGE SCALE GENOMIC DNA]</scope>
    <source>
        <strain evidence="2">CCUG 62953</strain>
    </source>
</reference>
<evidence type="ECO:0000313" key="1">
    <source>
        <dbReference type="EMBL" id="MFD1344849.1"/>
    </source>
</evidence>
<proteinExistence type="predicted"/>
<dbReference type="EMBL" id="JBHTMU010000101">
    <property type="protein sequence ID" value="MFD1344849.1"/>
    <property type="molecule type" value="Genomic_DNA"/>
</dbReference>
<evidence type="ECO:0000313" key="2">
    <source>
        <dbReference type="Proteomes" id="UP001597135"/>
    </source>
</evidence>
<dbReference type="RefSeq" id="WP_386806411.1">
    <property type="nucleotide sequence ID" value="NZ_JBHTMU010000101.1"/>
</dbReference>